<organism evidence="2 3">
    <name type="scientific">Ereboglobus luteus</name>
    <dbReference type="NCBI Taxonomy" id="1796921"/>
    <lineage>
        <taxon>Bacteria</taxon>
        <taxon>Pseudomonadati</taxon>
        <taxon>Verrucomicrobiota</taxon>
        <taxon>Opitutia</taxon>
        <taxon>Opitutales</taxon>
        <taxon>Opitutaceae</taxon>
        <taxon>Ereboglobus</taxon>
    </lineage>
</organism>
<gene>
    <name evidence="2" type="ORF">CKA38_02780</name>
</gene>
<evidence type="ECO:0000313" key="2">
    <source>
        <dbReference type="EMBL" id="AWI08323.1"/>
    </source>
</evidence>
<reference evidence="2 3" key="1">
    <citation type="journal article" date="2018" name="Syst. Appl. Microbiol.">
        <title>Ereboglobus luteus gen. nov. sp. nov. from cockroach guts, and new insights into the oxygen relationship of the genera Opitutus and Didymococcus (Verrucomicrobia: Opitutaceae).</title>
        <authorList>
            <person name="Tegtmeier D."/>
            <person name="Belitz A."/>
            <person name="Radek R."/>
            <person name="Heimerl T."/>
            <person name="Brune A."/>
        </authorList>
    </citation>
    <scope>NUCLEOTIDE SEQUENCE [LARGE SCALE GENOMIC DNA]</scope>
    <source>
        <strain evidence="2 3">Ho45</strain>
    </source>
</reference>
<accession>A0A2U8E0E4</accession>
<dbReference type="AlphaFoldDB" id="A0A2U8E0E4"/>
<dbReference type="Proteomes" id="UP000244896">
    <property type="component" value="Chromosome"/>
</dbReference>
<name>A0A2U8E0E4_9BACT</name>
<protein>
    <submittedName>
        <fullName evidence="2">Uncharacterized protein</fullName>
    </submittedName>
</protein>
<feature type="region of interest" description="Disordered" evidence="1">
    <location>
        <begin position="1"/>
        <end position="25"/>
    </location>
</feature>
<sequence>MAQSANGSIASAKPGKSEKQPSTPPVRFLRIMKMNKRCWELPWGSFHGVGFTPGAESADDDSKYERLHLVFSRHEVAVRGYNLVGVVIAIESNTFRKLCETTEKYTDATTPVILAVEINVKTQ</sequence>
<dbReference type="EMBL" id="CP023004">
    <property type="protein sequence ID" value="AWI08323.1"/>
    <property type="molecule type" value="Genomic_DNA"/>
</dbReference>
<evidence type="ECO:0000256" key="1">
    <source>
        <dbReference type="SAM" id="MobiDB-lite"/>
    </source>
</evidence>
<dbReference type="KEGG" id="elut:CKA38_02780"/>
<proteinExistence type="predicted"/>
<evidence type="ECO:0000313" key="3">
    <source>
        <dbReference type="Proteomes" id="UP000244896"/>
    </source>
</evidence>
<keyword evidence="3" id="KW-1185">Reference proteome</keyword>